<proteinExistence type="predicted"/>
<sequence>MIKCLNLPETNTNLLAALPPSFNLNNPSNQSANRNFTNFSVAIPVSCLTNANSVLLQNNPQDNDNNPNIHDNIDNPNTQFVAPNNIDNYNTYPSSNESARLYTDPSQSGVQYSMKNLQYRDHVLNNPDNHKFLAQDNVNRPYSKAVKAYNLNDILLKNFHILSQDNHYYEENYHQTKKS</sequence>
<dbReference type="EMBL" id="MK072229">
    <property type="protein sequence ID" value="AYV80320.1"/>
    <property type="molecule type" value="Genomic_DNA"/>
</dbReference>
<evidence type="ECO:0000313" key="2">
    <source>
        <dbReference type="EMBL" id="AYV80320.1"/>
    </source>
</evidence>
<accession>A0A3G4ZZM6</accession>
<organism evidence="2">
    <name type="scientific">Gaeavirus sp</name>
    <dbReference type="NCBI Taxonomy" id="2487767"/>
    <lineage>
        <taxon>Viruses</taxon>
        <taxon>Varidnaviria</taxon>
        <taxon>Bamfordvirae</taxon>
        <taxon>Nucleocytoviricota</taxon>
        <taxon>Megaviricetes</taxon>
        <taxon>Imitervirales</taxon>
        <taxon>Mimiviridae</taxon>
        <taxon>Klosneuvirinae</taxon>
    </lineage>
</organism>
<name>A0A3G4ZZM6_9VIRU</name>
<protein>
    <submittedName>
        <fullName evidence="2">Uncharacterized protein</fullName>
    </submittedName>
</protein>
<gene>
    <name evidence="2" type="ORF">Gaeavirus31_4</name>
</gene>
<evidence type="ECO:0000256" key="1">
    <source>
        <dbReference type="SAM" id="MobiDB-lite"/>
    </source>
</evidence>
<reference evidence="2" key="1">
    <citation type="submission" date="2018-10" db="EMBL/GenBank/DDBJ databases">
        <title>Hidden diversity of soil giant viruses.</title>
        <authorList>
            <person name="Schulz F."/>
            <person name="Alteio L."/>
            <person name="Goudeau D."/>
            <person name="Ryan E.M."/>
            <person name="Malmstrom R.R."/>
            <person name="Blanchard J."/>
            <person name="Woyke T."/>
        </authorList>
    </citation>
    <scope>NUCLEOTIDE SEQUENCE</scope>
    <source>
        <strain evidence="2">GAV1</strain>
    </source>
</reference>
<feature type="region of interest" description="Disordered" evidence="1">
    <location>
        <begin position="57"/>
        <end position="76"/>
    </location>
</feature>